<evidence type="ECO:0000256" key="5">
    <source>
        <dbReference type="ARBA" id="ARBA00022777"/>
    </source>
</evidence>
<keyword evidence="2 10" id="KW-0723">Serine/threonine-protein kinase</keyword>
<dbReference type="GO" id="GO:0005524">
    <property type="term" value="F:ATP binding"/>
    <property type="evidence" value="ECO:0007669"/>
    <property type="project" value="UniProtKB-UniRule"/>
</dbReference>
<dbReference type="SUPFAM" id="SSF56112">
    <property type="entry name" value="Protein kinase-like (PK-like)"/>
    <property type="match status" value="1"/>
</dbReference>
<evidence type="ECO:0000256" key="2">
    <source>
        <dbReference type="ARBA" id="ARBA00022527"/>
    </source>
</evidence>
<dbReference type="PROSITE" id="PS00107">
    <property type="entry name" value="PROTEIN_KINASE_ATP"/>
    <property type="match status" value="1"/>
</dbReference>
<dbReference type="Proteomes" id="UP000464178">
    <property type="component" value="Chromosome"/>
</dbReference>
<dbReference type="KEGG" id="gms:SOIL9_04920"/>
<accession>A0A6P2DAI1</accession>
<evidence type="ECO:0000313" key="11">
    <source>
        <dbReference type="Proteomes" id="UP000464178"/>
    </source>
</evidence>
<feature type="domain" description="Protein kinase" evidence="9">
    <location>
        <begin position="82"/>
        <end position="344"/>
    </location>
</feature>
<protein>
    <recommendedName>
        <fullName evidence="1">non-specific serine/threonine protein kinase</fullName>
        <ecNumber evidence="1">2.7.11.1</ecNumber>
    </recommendedName>
</protein>
<dbReference type="GO" id="GO:0004674">
    <property type="term" value="F:protein serine/threonine kinase activity"/>
    <property type="evidence" value="ECO:0007669"/>
    <property type="project" value="UniProtKB-KW"/>
</dbReference>
<evidence type="ECO:0000256" key="6">
    <source>
        <dbReference type="ARBA" id="ARBA00022840"/>
    </source>
</evidence>
<dbReference type="CDD" id="cd14014">
    <property type="entry name" value="STKc_PknB_like"/>
    <property type="match status" value="1"/>
</dbReference>
<dbReference type="PROSITE" id="PS00108">
    <property type="entry name" value="PROTEIN_KINASE_ST"/>
    <property type="match status" value="1"/>
</dbReference>
<gene>
    <name evidence="10" type="ORF">SOIL9_04920</name>
</gene>
<evidence type="ECO:0000259" key="9">
    <source>
        <dbReference type="PROSITE" id="PS50011"/>
    </source>
</evidence>
<feature type="region of interest" description="Disordered" evidence="8">
    <location>
        <begin position="38"/>
        <end position="73"/>
    </location>
</feature>
<keyword evidence="11" id="KW-1185">Reference proteome</keyword>
<dbReference type="AlphaFoldDB" id="A0A6P2DAI1"/>
<evidence type="ECO:0000256" key="1">
    <source>
        <dbReference type="ARBA" id="ARBA00012513"/>
    </source>
</evidence>
<organism evidence="10 11">
    <name type="scientific">Gemmata massiliana</name>
    <dbReference type="NCBI Taxonomy" id="1210884"/>
    <lineage>
        <taxon>Bacteria</taxon>
        <taxon>Pseudomonadati</taxon>
        <taxon>Planctomycetota</taxon>
        <taxon>Planctomycetia</taxon>
        <taxon>Gemmatales</taxon>
        <taxon>Gemmataceae</taxon>
        <taxon>Gemmata</taxon>
    </lineage>
</organism>
<evidence type="ECO:0000313" key="10">
    <source>
        <dbReference type="EMBL" id="VTR97887.1"/>
    </source>
</evidence>
<reference evidence="10 11" key="1">
    <citation type="submission" date="2019-05" db="EMBL/GenBank/DDBJ databases">
        <authorList>
            <consortium name="Science for Life Laboratories"/>
        </authorList>
    </citation>
    <scope>NUCLEOTIDE SEQUENCE [LARGE SCALE GENOMIC DNA]</scope>
    <source>
        <strain evidence="10">Soil9</strain>
    </source>
</reference>
<dbReference type="PANTHER" id="PTHR43289:SF6">
    <property type="entry name" value="SERINE_THREONINE-PROTEIN KINASE NEKL-3"/>
    <property type="match status" value="1"/>
</dbReference>
<keyword evidence="6 7" id="KW-0067">ATP-binding</keyword>
<keyword evidence="3" id="KW-0808">Transferase</keyword>
<dbReference type="Pfam" id="PF00069">
    <property type="entry name" value="Pkinase"/>
    <property type="match status" value="1"/>
</dbReference>
<evidence type="ECO:0000256" key="4">
    <source>
        <dbReference type="ARBA" id="ARBA00022741"/>
    </source>
</evidence>
<dbReference type="RefSeq" id="WP_162671403.1">
    <property type="nucleotide sequence ID" value="NZ_LR593886.1"/>
</dbReference>
<evidence type="ECO:0000256" key="7">
    <source>
        <dbReference type="PROSITE-ProRule" id="PRU10141"/>
    </source>
</evidence>
<name>A0A6P2DAI1_9BACT</name>
<feature type="binding site" evidence="7">
    <location>
        <position position="111"/>
    </location>
    <ligand>
        <name>ATP</name>
        <dbReference type="ChEBI" id="CHEBI:30616"/>
    </ligand>
</feature>
<dbReference type="InterPro" id="IPR008271">
    <property type="entry name" value="Ser/Thr_kinase_AS"/>
</dbReference>
<dbReference type="FunFam" id="1.10.510.10:FF:000021">
    <property type="entry name" value="Serine/threonine protein kinase"/>
    <property type="match status" value="1"/>
</dbReference>
<dbReference type="Gene3D" id="3.30.200.20">
    <property type="entry name" value="Phosphorylase Kinase, domain 1"/>
    <property type="match status" value="1"/>
</dbReference>
<dbReference type="EC" id="2.7.11.1" evidence="1"/>
<keyword evidence="5 10" id="KW-0418">Kinase</keyword>
<dbReference type="InterPro" id="IPR011009">
    <property type="entry name" value="Kinase-like_dom_sf"/>
</dbReference>
<dbReference type="SMART" id="SM00220">
    <property type="entry name" value="S_TKc"/>
    <property type="match status" value="1"/>
</dbReference>
<dbReference type="Gene3D" id="1.10.510.10">
    <property type="entry name" value="Transferase(Phosphotransferase) domain 1"/>
    <property type="match status" value="1"/>
</dbReference>
<sequence>MADIVYCASCRVAIPTDAPHGLCPACLFQLAIAVPGPGSRAPSEAEPASEWVPGTGSGSRPRPGGENLKGRDHARTARISNYEVLEELGRGGMGVVFKARQPHADRVVALKVIRGTGTVDSHLHGRLITEARALARLSHPNIVQVFEVGEEGTPFFSMEYVEGGTLAERIRRDGSLEPGAAADLVRVLAGAVGAAHDAGILHRDLKPANVLLKADGTPKVADFGLAKWLSGGSGPTTGGAILGTPSYMAPEQAAGRVSDVGPWTDVYALGAILYETLTGVPPFRADTALATATLVTGTEPVAPRKRRPALPAQLEAICLKCLEKRPGGRYSTARALADDLDRWRRGESTVARPLSWVRRAWRVVRPRSVVAALSTALLATVTGHLITQYPTDPDAVTKRYTRELTAGRSVTLVNKTGPPAWSRWAEGQGQLTTSAEYSEVLRVEATSLALLELLPDPGCDRYRITAEILVERFGDKLVRSGVYFGRQSFGGPGGAECVCFFAACLEDSLDRPGGHWSEGALVAVEGLVWAPGTGAKKAGAVNQLPGRSPIRSDRWRELTIEIAPERVRVLFGESGGAPVEAAVCPVDKLTKRATKSSRETLDRITQSNGTILWSWVPRAPIGVLIENGAIAVRNVSVEPMSLNNP</sequence>
<dbReference type="InterPro" id="IPR017441">
    <property type="entry name" value="Protein_kinase_ATP_BS"/>
</dbReference>
<dbReference type="EMBL" id="LR593886">
    <property type="protein sequence ID" value="VTR97887.1"/>
    <property type="molecule type" value="Genomic_DNA"/>
</dbReference>
<dbReference type="PANTHER" id="PTHR43289">
    <property type="entry name" value="MITOGEN-ACTIVATED PROTEIN KINASE KINASE KINASE 20-RELATED"/>
    <property type="match status" value="1"/>
</dbReference>
<proteinExistence type="predicted"/>
<evidence type="ECO:0000256" key="8">
    <source>
        <dbReference type="SAM" id="MobiDB-lite"/>
    </source>
</evidence>
<dbReference type="PROSITE" id="PS50011">
    <property type="entry name" value="PROTEIN_KINASE_DOM"/>
    <property type="match status" value="1"/>
</dbReference>
<evidence type="ECO:0000256" key="3">
    <source>
        <dbReference type="ARBA" id="ARBA00022679"/>
    </source>
</evidence>
<keyword evidence="4 7" id="KW-0547">Nucleotide-binding</keyword>
<dbReference type="InterPro" id="IPR000719">
    <property type="entry name" value="Prot_kinase_dom"/>
</dbReference>